<sequence length="91" mass="9842">MKVEKRTIDDLVESLTVHTHHFAGTTCTVAIAVLPDGFVAGAGKSACIDPALFDAERGRNIAISNATSDATSRLWELEGYRLKRKVAQNTL</sequence>
<dbReference type="AlphaFoldDB" id="A0A5U1J7U1"/>
<dbReference type="Pfam" id="PF13876">
    <property type="entry name" value="Phage_gp49_66"/>
    <property type="match status" value="1"/>
</dbReference>
<protein>
    <submittedName>
        <fullName evidence="1">Uncharacterized protein</fullName>
    </submittedName>
</protein>
<evidence type="ECO:0000313" key="1">
    <source>
        <dbReference type="EMBL" id="EBO7332152.1"/>
    </source>
</evidence>
<comment type="caution">
    <text evidence="1">The sequence shown here is derived from an EMBL/GenBank/DDBJ whole genome shotgun (WGS) entry which is preliminary data.</text>
</comment>
<dbReference type="InterPro" id="IPR025915">
    <property type="entry name" value="Phage_gp49_66"/>
</dbReference>
<gene>
    <name evidence="1" type="ORF">D0O76_00890</name>
</gene>
<dbReference type="EMBL" id="AAGJLM010000001">
    <property type="protein sequence ID" value="EBO7332152.1"/>
    <property type="molecule type" value="Genomic_DNA"/>
</dbReference>
<name>A0A5U1J7U1_SALER</name>
<accession>A0A5U1J7U1</accession>
<reference evidence="1" key="1">
    <citation type="submission" date="2018-08" db="EMBL/GenBank/DDBJ databases">
        <authorList>
            <consortium name="PulseNet: The National Subtyping Network for Foodborne Disease Surveillance"/>
            <person name="Tarr C.L."/>
            <person name="Trees E."/>
            <person name="Katz L.S."/>
            <person name="Carleton-Romer H.A."/>
            <person name="Stroika S."/>
            <person name="Kucerova Z."/>
            <person name="Roache K.F."/>
            <person name="Sabol A.L."/>
            <person name="Besser J."/>
            <person name="Gerner-Smidt P."/>
        </authorList>
    </citation>
    <scope>NUCLEOTIDE SEQUENCE</scope>
    <source>
        <strain evidence="1">PNUSAS049711</strain>
    </source>
</reference>
<organism evidence="1">
    <name type="scientific">Salmonella enterica</name>
    <name type="common">Salmonella choleraesuis</name>
    <dbReference type="NCBI Taxonomy" id="28901"/>
    <lineage>
        <taxon>Bacteria</taxon>
        <taxon>Pseudomonadati</taxon>
        <taxon>Pseudomonadota</taxon>
        <taxon>Gammaproteobacteria</taxon>
        <taxon>Enterobacterales</taxon>
        <taxon>Enterobacteriaceae</taxon>
        <taxon>Salmonella</taxon>
    </lineage>
</organism>
<proteinExistence type="predicted"/>